<protein>
    <submittedName>
        <fullName evidence="1">Uncharacterized protein</fullName>
    </submittedName>
</protein>
<dbReference type="InterPro" id="IPR008551">
    <property type="entry name" value="TANGO2"/>
</dbReference>
<dbReference type="OrthoDB" id="191601at2759"/>
<name>A0A7H9AXQ6_ZYGMR</name>
<accession>A0A7H9AXQ6</accession>
<organism evidence="1 2">
    <name type="scientific">Zygotorulaspora mrakii</name>
    <name type="common">Zygosaccharomyces mrakii</name>
    <dbReference type="NCBI Taxonomy" id="42260"/>
    <lineage>
        <taxon>Eukaryota</taxon>
        <taxon>Fungi</taxon>
        <taxon>Dikarya</taxon>
        <taxon>Ascomycota</taxon>
        <taxon>Saccharomycotina</taxon>
        <taxon>Saccharomycetes</taxon>
        <taxon>Saccharomycetales</taxon>
        <taxon>Saccharomycetaceae</taxon>
        <taxon>Zygotorulaspora</taxon>
    </lineage>
</organism>
<dbReference type="RefSeq" id="XP_037142903.1">
    <property type="nucleotide sequence ID" value="XM_037287008.1"/>
</dbReference>
<evidence type="ECO:0000313" key="2">
    <source>
        <dbReference type="Proteomes" id="UP000509704"/>
    </source>
</evidence>
<gene>
    <name evidence="1" type="ORF">HG535_0B02130</name>
</gene>
<dbReference type="Proteomes" id="UP000509704">
    <property type="component" value="Chromosome 2"/>
</dbReference>
<proteinExistence type="predicted"/>
<dbReference type="GO" id="GO:0005794">
    <property type="term" value="C:Golgi apparatus"/>
    <property type="evidence" value="ECO:0007669"/>
    <property type="project" value="TreeGrafter"/>
</dbReference>
<reference evidence="1 2" key="1">
    <citation type="submission" date="2020-07" db="EMBL/GenBank/DDBJ databases">
        <title>The yeast mating-type switching endonuclease HO is a domesticated member of an unorthodox homing genetic element family.</title>
        <authorList>
            <person name="Coughlan A.Y."/>
            <person name="Lombardi L."/>
            <person name="Braun-Galleani S."/>
            <person name="Martos A.R."/>
            <person name="Galeote V."/>
            <person name="Bigey F."/>
            <person name="Dequin S."/>
            <person name="Byrne K.P."/>
            <person name="Wolfe K.H."/>
        </authorList>
    </citation>
    <scope>NUCLEOTIDE SEQUENCE [LARGE SCALE GENOMIC DNA]</scope>
    <source>
        <strain evidence="1 2">NRRL Y-6702</strain>
    </source>
</reference>
<dbReference type="PANTHER" id="PTHR17985:SF8">
    <property type="entry name" value="TRANSPORT AND GOLGI ORGANIZATION PROTEIN 2 HOMOLOG"/>
    <property type="match status" value="1"/>
</dbReference>
<keyword evidence="2" id="KW-1185">Reference proteome</keyword>
<dbReference type="GO" id="GO:0009306">
    <property type="term" value="P:protein secretion"/>
    <property type="evidence" value="ECO:0007669"/>
    <property type="project" value="TreeGrafter"/>
</dbReference>
<dbReference type="GeneID" id="59234836"/>
<dbReference type="PANTHER" id="PTHR17985">
    <property type="entry name" value="SER/THR-RICH PROTEIN T10 IN DGCR REGION"/>
    <property type="match status" value="1"/>
</dbReference>
<dbReference type="EMBL" id="CP058605">
    <property type="protein sequence ID" value="QLG71175.1"/>
    <property type="molecule type" value="Genomic_DNA"/>
</dbReference>
<dbReference type="KEGG" id="zmk:HG535_0B02130"/>
<dbReference type="Pfam" id="PF05742">
    <property type="entry name" value="TANGO2"/>
    <property type="match status" value="1"/>
</dbReference>
<dbReference type="AlphaFoldDB" id="A0A7H9AXQ6"/>
<evidence type="ECO:0000313" key="1">
    <source>
        <dbReference type="EMBL" id="QLG71175.1"/>
    </source>
</evidence>
<sequence length="310" mass="34702">MCILMATTSHPDYDLILISNRDEFFARETGCTRWVDNDFVLCPTDDALVNHDGYTCGTWFGINRDGKLATVLNLKLLDQPAVVVGQHSLKSRGILPISYLSKRQSSFSNWDNFAKFNNQYPHLADTGSFNLFYGDCITGDYRIIDSLGNTFGVLNRDTKDDFMVLSNDVYQNGESQNTWGKVKLGKDGLRELVSASRNESERSLIANCFALASRCSVDTKQRNGSEITYSIDTTMNTIFTPPLKVPSSDDLGCSMPYGDYYGTRSQIVLLIRRGLNHVKCIERTLHSSDSDCNTYGASNPKATQEFDFTL</sequence>
<dbReference type="GO" id="GO:0007030">
    <property type="term" value="P:Golgi organization"/>
    <property type="evidence" value="ECO:0007669"/>
    <property type="project" value="TreeGrafter"/>
</dbReference>